<reference evidence="7 8" key="1">
    <citation type="submission" date="2014-02" db="EMBL/GenBank/DDBJ databases">
        <title>Diversity of Thermotogales isolates from hydrothermal vents.</title>
        <authorList>
            <person name="Haverkamp T.H.A."/>
            <person name="Lossouarn J."/>
            <person name="Geslin C."/>
            <person name="Nesbo C.L."/>
        </authorList>
    </citation>
    <scope>NUCLEOTIDE SEQUENCE [LARGE SCALE GENOMIC DNA]</scope>
    <source>
        <strain evidence="7 8">431</strain>
    </source>
</reference>
<protein>
    <recommendedName>
        <fullName evidence="6">ABC transmembrane type-1 domain-containing protein</fullName>
    </recommendedName>
</protein>
<dbReference type="SUPFAM" id="SSF90123">
    <property type="entry name" value="ABC transporter transmembrane region"/>
    <property type="match status" value="1"/>
</dbReference>
<dbReference type="RefSeq" id="WP_012057850.1">
    <property type="nucleotide sequence ID" value="NZ_CP007389.1"/>
</dbReference>
<feature type="transmembrane region" description="Helical" evidence="5">
    <location>
        <begin position="240"/>
        <end position="263"/>
    </location>
</feature>
<feature type="transmembrane region" description="Helical" evidence="5">
    <location>
        <begin position="15"/>
        <end position="38"/>
    </location>
</feature>
<comment type="subcellular location">
    <subcellularLocation>
        <location evidence="1">Cell membrane</location>
        <topology evidence="1">Multi-pass membrane protein</topology>
    </subcellularLocation>
</comment>
<evidence type="ECO:0000259" key="6">
    <source>
        <dbReference type="PROSITE" id="PS50929"/>
    </source>
</evidence>
<dbReference type="EMBL" id="CP007389">
    <property type="protein sequence ID" value="APT74548.1"/>
    <property type="molecule type" value="Genomic_DNA"/>
</dbReference>
<sequence>MKNFLKWIFKVPRKVIIMLVSMNIFGIISSFLISYSAILSRDIINYAISKDKDFAITGLLYVIAIISSHVLLVIGKSFVSFVKGRYLKYLGEYSFQKIMKKDFTNFSKKSPAFYSEITLRTTENMLNIISDYENTGGLVFAFKITFYMFTMYTLDKFSGFLMIIFAILILTFLAIANKFFYKNYKLVQDEFLNMKSYVSDMFSGIEEIILFESQEFEIKNFKNNFKKTWDKLTHTYKTDYFLTFFTRDIISTTFYLLIIYRGIQLSNVGTFFALTNLFALIKYHLLTSVGLWDNFREAIISAKQLSEIVE</sequence>
<dbReference type="Proteomes" id="UP000185490">
    <property type="component" value="Chromosome"/>
</dbReference>
<gene>
    <name evidence="7" type="ORF">BW47_08715</name>
</gene>
<feature type="transmembrane region" description="Helical" evidence="5">
    <location>
        <begin position="135"/>
        <end position="154"/>
    </location>
</feature>
<evidence type="ECO:0000256" key="1">
    <source>
        <dbReference type="ARBA" id="ARBA00004651"/>
    </source>
</evidence>
<keyword evidence="2 5" id="KW-0812">Transmembrane</keyword>
<keyword evidence="4 5" id="KW-0472">Membrane</keyword>
<keyword evidence="8" id="KW-1185">Reference proteome</keyword>
<evidence type="ECO:0000313" key="7">
    <source>
        <dbReference type="EMBL" id="APT74548.1"/>
    </source>
</evidence>
<dbReference type="PROSITE" id="PS50929">
    <property type="entry name" value="ABC_TM1F"/>
    <property type="match status" value="1"/>
</dbReference>
<accession>A0ABN4UWM5</accession>
<evidence type="ECO:0000313" key="8">
    <source>
        <dbReference type="Proteomes" id="UP000185490"/>
    </source>
</evidence>
<dbReference type="Gene3D" id="1.20.1560.10">
    <property type="entry name" value="ABC transporter type 1, transmembrane domain"/>
    <property type="match status" value="1"/>
</dbReference>
<dbReference type="InterPro" id="IPR011527">
    <property type="entry name" value="ABC1_TM_dom"/>
</dbReference>
<name>A0ABN4UWM5_9BACT</name>
<proteinExistence type="predicted"/>
<dbReference type="Pfam" id="PF00664">
    <property type="entry name" value="ABC_membrane"/>
    <property type="match status" value="1"/>
</dbReference>
<evidence type="ECO:0000256" key="5">
    <source>
        <dbReference type="SAM" id="Phobius"/>
    </source>
</evidence>
<keyword evidence="3 5" id="KW-1133">Transmembrane helix</keyword>
<dbReference type="InterPro" id="IPR036640">
    <property type="entry name" value="ABC1_TM_sf"/>
</dbReference>
<feature type="transmembrane region" description="Helical" evidence="5">
    <location>
        <begin position="269"/>
        <end position="286"/>
    </location>
</feature>
<evidence type="ECO:0000256" key="4">
    <source>
        <dbReference type="ARBA" id="ARBA00023136"/>
    </source>
</evidence>
<evidence type="ECO:0000256" key="3">
    <source>
        <dbReference type="ARBA" id="ARBA00022989"/>
    </source>
</evidence>
<feature type="transmembrane region" description="Helical" evidence="5">
    <location>
        <begin position="58"/>
        <end position="79"/>
    </location>
</feature>
<feature type="domain" description="ABC transmembrane type-1" evidence="6">
    <location>
        <begin position="24"/>
        <end position="297"/>
    </location>
</feature>
<evidence type="ECO:0000256" key="2">
    <source>
        <dbReference type="ARBA" id="ARBA00022692"/>
    </source>
</evidence>
<feature type="transmembrane region" description="Helical" evidence="5">
    <location>
        <begin position="160"/>
        <end position="181"/>
    </location>
</feature>
<organism evidence="7 8">
    <name type="scientific">Thermosipho melanesiensis</name>
    <dbReference type="NCBI Taxonomy" id="46541"/>
    <lineage>
        <taxon>Bacteria</taxon>
        <taxon>Thermotogati</taxon>
        <taxon>Thermotogota</taxon>
        <taxon>Thermotogae</taxon>
        <taxon>Thermotogales</taxon>
        <taxon>Fervidobacteriaceae</taxon>
        <taxon>Thermosipho</taxon>
    </lineage>
</organism>